<accession>A0A9P7JFC1</accession>
<reference evidence="1" key="1">
    <citation type="journal article" date="2020" name="New Phytol.">
        <title>Comparative genomics reveals dynamic genome evolution in host specialist ectomycorrhizal fungi.</title>
        <authorList>
            <person name="Lofgren L.A."/>
            <person name="Nguyen N.H."/>
            <person name="Vilgalys R."/>
            <person name="Ruytinx J."/>
            <person name="Liao H.L."/>
            <person name="Branco S."/>
            <person name="Kuo A."/>
            <person name="LaButti K."/>
            <person name="Lipzen A."/>
            <person name="Andreopoulos W."/>
            <person name="Pangilinan J."/>
            <person name="Riley R."/>
            <person name="Hundley H."/>
            <person name="Na H."/>
            <person name="Barry K."/>
            <person name="Grigoriev I.V."/>
            <person name="Stajich J.E."/>
            <person name="Kennedy P.G."/>
        </authorList>
    </citation>
    <scope>NUCLEOTIDE SEQUENCE</scope>
    <source>
        <strain evidence="1">MN1</strain>
    </source>
</reference>
<dbReference type="GO" id="GO:0030286">
    <property type="term" value="C:dynein complex"/>
    <property type="evidence" value="ECO:0007669"/>
    <property type="project" value="InterPro"/>
</dbReference>
<evidence type="ECO:0000313" key="1">
    <source>
        <dbReference type="EMBL" id="KAG1819122.1"/>
    </source>
</evidence>
<dbReference type="Proteomes" id="UP000807769">
    <property type="component" value="Unassembled WGS sequence"/>
</dbReference>
<evidence type="ECO:0000313" key="2">
    <source>
        <dbReference type="Proteomes" id="UP000807769"/>
    </source>
</evidence>
<dbReference type="PANTHER" id="PTHR45703:SF36">
    <property type="entry name" value="DYNEIN HEAVY CHAIN, CYTOPLASMIC"/>
    <property type="match status" value="1"/>
</dbReference>
<dbReference type="GO" id="GO:0007018">
    <property type="term" value="P:microtubule-based movement"/>
    <property type="evidence" value="ECO:0007669"/>
    <property type="project" value="InterPro"/>
</dbReference>
<dbReference type="PANTHER" id="PTHR45703">
    <property type="entry name" value="DYNEIN HEAVY CHAIN"/>
    <property type="match status" value="1"/>
</dbReference>
<sequence>MIVGPLGTGKTNSWQVLLAMLERLDGIEGIPYVIDPKAMHKDTLYNTLNPTTHEWNDGLFTYILCKIVNDVCGESSKRHW</sequence>
<dbReference type="AlphaFoldDB" id="A0A9P7JFC1"/>
<organism evidence="1 2">
    <name type="scientific">Suillus subaureus</name>
    <dbReference type="NCBI Taxonomy" id="48587"/>
    <lineage>
        <taxon>Eukaryota</taxon>
        <taxon>Fungi</taxon>
        <taxon>Dikarya</taxon>
        <taxon>Basidiomycota</taxon>
        <taxon>Agaricomycotina</taxon>
        <taxon>Agaricomycetes</taxon>
        <taxon>Agaricomycetidae</taxon>
        <taxon>Boletales</taxon>
        <taxon>Suillineae</taxon>
        <taxon>Suillaceae</taxon>
        <taxon>Suillus</taxon>
    </lineage>
</organism>
<proteinExistence type="predicted"/>
<dbReference type="Gene3D" id="3.40.50.300">
    <property type="entry name" value="P-loop containing nucleotide triphosphate hydrolases"/>
    <property type="match status" value="1"/>
</dbReference>
<dbReference type="EMBL" id="JABBWG010000010">
    <property type="protein sequence ID" value="KAG1819122.1"/>
    <property type="molecule type" value="Genomic_DNA"/>
</dbReference>
<keyword evidence="2" id="KW-1185">Reference proteome</keyword>
<dbReference type="InterPro" id="IPR027417">
    <property type="entry name" value="P-loop_NTPase"/>
</dbReference>
<dbReference type="GO" id="GO:0051959">
    <property type="term" value="F:dynein light intermediate chain binding"/>
    <property type="evidence" value="ECO:0007669"/>
    <property type="project" value="InterPro"/>
</dbReference>
<gene>
    <name evidence="1" type="ORF">BJ212DRAFT_1229062</name>
</gene>
<dbReference type="OrthoDB" id="447173at2759"/>
<feature type="non-terminal residue" evidence="1">
    <location>
        <position position="80"/>
    </location>
</feature>
<protein>
    <recommendedName>
        <fullName evidence="3">Dynein heavy chain hydrolytic ATP-binding dynein motor region domain-containing protein</fullName>
    </recommendedName>
</protein>
<name>A0A9P7JFC1_9AGAM</name>
<dbReference type="InterPro" id="IPR026983">
    <property type="entry name" value="DHC"/>
</dbReference>
<dbReference type="GeneID" id="64623492"/>
<dbReference type="GO" id="GO:0045505">
    <property type="term" value="F:dynein intermediate chain binding"/>
    <property type="evidence" value="ECO:0007669"/>
    <property type="project" value="InterPro"/>
</dbReference>
<evidence type="ECO:0008006" key="3">
    <source>
        <dbReference type="Google" id="ProtNLM"/>
    </source>
</evidence>
<dbReference type="RefSeq" id="XP_041194799.1">
    <property type="nucleotide sequence ID" value="XM_041329475.1"/>
</dbReference>
<comment type="caution">
    <text evidence="1">The sequence shown here is derived from an EMBL/GenBank/DDBJ whole genome shotgun (WGS) entry which is preliminary data.</text>
</comment>